<organism evidence="1 2">
    <name type="scientific">Collybiopsis luxurians FD-317 M1</name>
    <dbReference type="NCBI Taxonomy" id="944289"/>
    <lineage>
        <taxon>Eukaryota</taxon>
        <taxon>Fungi</taxon>
        <taxon>Dikarya</taxon>
        <taxon>Basidiomycota</taxon>
        <taxon>Agaricomycotina</taxon>
        <taxon>Agaricomycetes</taxon>
        <taxon>Agaricomycetidae</taxon>
        <taxon>Agaricales</taxon>
        <taxon>Marasmiineae</taxon>
        <taxon>Omphalotaceae</taxon>
        <taxon>Collybiopsis</taxon>
        <taxon>Collybiopsis luxurians</taxon>
    </lineage>
</organism>
<sequence>MRAVRGVLITPFLIEPLHLIPFEILPSTPQNLRHPIQKLLSQTLRLKDFIIDILSKVERQVDHDIILFPRRA</sequence>
<protein>
    <submittedName>
        <fullName evidence="1">Uncharacterized protein</fullName>
    </submittedName>
</protein>
<dbReference type="EMBL" id="KN834771">
    <property type="protein sequence ID" value="KIK61506.1"/>
    <property type="molecule type" value="Genomic_DNA"/>
</dbReference>
<reference evidence="1 2" key="1">
    <citation type="submission" date="2014-04" db="EMBL/GenBank/DDBJ databases">
        <title>Evolutionary Origins and Diversification of the Mycorrhizal Mutualists.</title>
        <authorList>
            <consortium name="DOE Joint Genome Institute"/>
            <consortium name="Mycorrhizal Genomics Consortium"/>
            <person name="Kohler A."/>
            <person name="Kuo A."/>
            <person name="Nagy L.G."/>
            <person name="Floudas D."/>
            <person name="Copeland A."/>
            <person name="Barry K.W."/>
            <person name="Cichocki N."/>
            <person name="Veneault-Fourrey C."/>
            <person name="LaButti K."/>
            <person name="Lindquist E.A."/>
            <person name="Lipzen A."/>
            <person name="Lundell T."/>
            <person name="Morin E."/>
            <person name="Murat C."/>
            <person name="Riley R."/>
            <person name="Ohm R."/>
            <person name="Sun H."/>
            <person name="Tunlid A."/>
            <person name="Henrissat B."/>
            <person name="Grigoriev I.V."/>
            <person name="Hibbett D.S."/>
            <person name="Martin F."/>
        </authorList>
    </citation>
    <scope>NUCLEOTIDE SEQUENCE [LARGE SCALE GENOMIC DNA]</scope>
    <source>
        <strain evidence="1 2">FD-317 M1</strain>
    </source>
</reference>
<dbReference type="Proteomes" id="UP000053593">
    <property type="component" value="Unassembled WGS sequence"/>
</dbReference>
<name>A0A0D0C002_9AGAR</name>
<evidence type="ECO:0000313" key="2">
    <source>
        <dbReference type="Proteomes" id="UP000053593"/>
    </source>
</evidence>
<dbReference type="HOGENOM" id="CLU_2722496_0_0_1"/>
<keyword evidence="2" id="KW-1185">Reference proteome</keyword>
<dbReference type="AlphaFoldDB" id="A0A0D0C002"/>
<accession>A0A0D0C002</accession>
<gene>
    <name evidence="1" type="ORF">GYMLUDRAFT_584619</name>
</gene>
<evidence type="ECO:0000313" key="1">
    <source>
        <dbReference type="EMBL" id="KIK61506.1"/>
    </source>
</evidence>
<proteinExistence type="predicted"/>